<keyword evidence="2" id="KW-0812">Transmembrane</keyword>
<accession>A0A6J1SNG8</accession>
<proteinExistence type="predicted"/>
<keyword evidence="2" id="KW-1133">Transmembrane helix</keyword>
<protein>
    <submittedName>
        <fullName evidence="4">Uncharacterized protein LOC113209477</fullName>
    </submittedName>
</protein>
<dbReference type="RefSeq" id="XP_026282799.1">
    <property type="nucleotide sequence ID" value="XM_026427014.2"/>
</dbReference>
<evidence type="ECO:0000256" key="2">
    <source>
        <dbReference type="SAM" id="Phobius"/>
    </source>
</evidence>
<keyword evidence="3" id="KW-1185">Reference proteome</keyword>
<organism evidence="3 4">
    <name type="scientific">Frankliniella occidentalis</name>
    <name type="common">Western flower thrips</name>
    <name type="synonym">Euthrips occidentalis</name>
    <dbReference type="NCBI Taxonomy" id="133901"/>
    <lineage>
        <taxon>Eukaryota</taxon>
        <taxon>Metazoa</taxon>
        <taxon>Ecdysozoa</taxon>
        <taxon>Arthropoda</taxon>
        <taxon>Hexapoda</taxon>
        <taxon>Insecta</taxon>
        <taxon>Pterygota</taxon>
        <taxon>Neoptera</taxon>
        <taxon>Paraneoptera</taxon>
        <taxon>Thysanoptera</taxon>
        <taxon>Terebrantia</taxon>
        <taxon>Thripoidea</taxon>
        <taxon>Thripidae</taxon>
        <taxon>Frankliniella</taxon>
    </lineage>
</organism>
<sequence>MKGRKGHSSKAFGDQKRTDGGRQQSRRGLGLGKAATRTSAGGAAASATSTTTAARGYDSDDENEGFGRWLRSSDGVAYMRLFVVANSLLVFMTVSWSHVWQVVDIVREAIGI</sequence>
<evidence type="ECO:0000313" key="4">
    <source>
        <dbReference type="RefSeq" id="XP_026282799.1"/>
    </source>
</evidence>
<dbReference type="Proteomes" id="UP000504606">
    <property type="component" value="Unplaced"/>
</dbReference>
<dbReference type="CTD" id="42373"/>
<dbReference type="KEGG" id="foc:113209477"/>
<dbReference type="AlphaFoldDB" id="A0A6J1SNG8"/>
<evidence type="ECO:0000313" key="3">
    <source>
        <dbReference type="Proteomes" id="UP000504606"/>
    </source>
</evidence>
<name>A0A6J1SNG8_FRAOC</name>
<keyword evidence="2" id="KW-0472">Membrane</keyword>
<reference evidence="4" key="1">
    <citation type="submission" date="2025-08" db="UniProtKB">
        <authorList>
            <consortium name="RefSeq"/>
        </authorList>
    </citation>
    <scope>IDENTIFICATION</scope>
    <source>
        <tissue evidence="4">Whole organism</tissue>
    </source>
</reference>
<feature type="transmembrane region" description="Helical" evidence="2">
    <location>
        <begin position="77"/>
        <end position="96"/>
    </location>
</feature>
<evidence type="ECO:0000256" key="1">
    <source>
        <dbReference type="SAM" id="MobiDB-lite"/>
    </source>
</evidence>
<dbReference type="OrthoDB" id="8192535at2759"/>
<gene>
    <name evidence="4" type="primary">LOC113209477</name>
</gene>
<feature type="compositionally biased region" description="Low complexity" evidence="1">
    <location>
        <begin position="21"/>
        <end position="56"/>
    </location>
</feature>
<feature type="region of interest" description="Disordered" evidence="1">
    <location>
        <begin position="1"/>
        <end position="64"/>
    </location>
</feature>
<dbReference type="GeneID" id="113209477"/>